<dbReference type="GO" id="GO:0016020">
    <property type="term" value="C:membrane"/>
    <property type="evidence" value="ECO:0007669"/>
    <property type="project" value="TreeGrafter"/>
</dbReference>
<dbReference type="Gene3D" id="3.40.50.1820">
    <property type="entry name" value="alpha/beta hydrolase"/>
    <property type="match status" value="1"/>
</dbReference>
<dbReference type="InterPro" id="IPR000639">
    <property type="entry name" value="Epox_hydrolase-like"/>
</dbReference>
<accession>H5SJE8</accession>
<dbReference type="SUPFAM" id="SSF53474">
    <property type="entry name" value="alpha/beta-Hydrolases"/>
    <property type="match status" value="1"/>
</dbReference>
<dbReference type="AlphaFoldDB" id="H5SJE8"/>
<dbReference type="InterPro" id="IPR029058">
    <property type="entry name" value="AB_hydrolase_fold"/>
</dbReference>
<evidence type="ECO:0000313" key="2">
    <source>
        <dbReference type="EMBL" id="BAL56284.1"/>
    </source>
</evidence>
<dbReference type="InterPro" id="IPR000073">
    <property type="entry name" value="AB_hydrolase_1"/>
</dbReference>
<gene>
    <name evidence="2" type="ORF">HGMM_F36A01C19</name>
</gene>
<feature type="domain" description="AB hydrolase-1" evidence="1">
    <location>
        <begin position="52"/>
        <end position="294"/>
    </location>
</feature>
<dbReference type="GO" id="GO:0003824">
    <property type="term" value="F:catalytic activity"/>
    <property type="evidence" value="ECO:0007669"/>
    <property type="project" value="InterPro"/>
</dbReference>
<dbReference type="PRINTS" id="PR00111">
    <property type="entry name" value="ABHYDROLASE"/>
</dbReference>
<dbReference type="PANTHER" id="PTHR43798">
    <property type="entry name" value="MONOACYLGLYCEROL LIPASE"/>
    <property type="match status" value="1"/>
</dbReference>
<proteinExistence type="predicted"/>
<dbReference type="PANTHER" id="PTHR43798:SF33">
    <property type="entry name" value="HYDROLASE, PUTATIVE (AFU_ORTHOLOGUE AFUA_2G14860)-RELATED"/>
    <property type="match status" value="1"/>
</dbReference>
<sequence>MSVLCACRSEVPGAIVPGTVPPDARGRARTHRLTDVTLHTVEVGQDRGPVRLVVHGGPGLDHTYLRPWLDPLGQRARLVYVDLRGHGRSSAPADANGYTLRAAAADLAALIHTLGDGRPADVIAHAFGATVVLELAVQYPERVRRLVLIDPMRDAGQLRTMPERTRAALGSSGWERIVAMSTPQGTLRDPRDVVELFRRLGKMWWERPPGEAVLARMGRDMLYRPEADEHFLVALAGWDGRALAAEVRAPTLVVSGSGDRTFRPEESRALAEILPHGRYAEIPDAGHCPFIEQPARFHAIVDGFLHDPRPRE</sequence>
<dbReference type="InterPro" id="IPR050266">
    <property type="entry name" value="AB_hydrolase_sf"/>
</dbReference>
<name>H5SJE8_9DELT</name>
<reference evidence="2" key="2">
    <citation type="journal article" date="2012" name="PLoS ONE">
        <title>A Deeply Branching Thermophilic Bacterium with an Ancient Acetyl-CoA Pathway Dominates a Subsurface Ecosystem.</title>
        <authorList>
            <person name="Takami H."/>
            <person name="Noguchi H."/>
            <person name="Takaki Y."/>
            <person name="Uchiyama I."/>
            <person name="Toyoda A."/>
            <person name="Nishi S."/>
            <person name="Chee G.-J."/>
            <person name="Arai W."/>
            <person name="Nunoura T."/>
            <person name="Itoh T."/>
            <person name="Hattori M."/>
            <person name="Takai K."/>
        </authorList>
    </citation>
    <scope>NUCLEOTIDE SEQUENCE</scope>
</reference>
<reference evidence="2" key="1">
    <citation type="journal article" date="2005" name="Environ. Microbiol.">
        <title>Genetic and functional properties of uncultivated thermophilic crenarchaeotes from a subsurface gold mine as revealed by analysis of genome fragments.</title>
        <authorList>
            <person name="Nunoura T."/>
            <person name="Hirayama H."/>
            <person name="Takami H."/>
            <person name="Oida H."/>
            <person name="Nishi S."/>
            <person name="Shimamura S."/>
            <person name="Suzuki Y."/>
            <person name="Inagaki F."/>
            <person name="Takai K."/>
            <person name="Nealson K.H."/>
            <person name="Horikoshi K."/>
        </authorList>
    </citation>
    <scope>NUCLEOTIDE SEQUENCE</scope>
</reference>
<evidence type="ECO:0000259" key="1">
    <source>
        <dbReference type="Pfam" id="PF00561"/>
    </source>
</evidence>
<protein>
    <submittedName>
        <fullName evidence="2">Proline iminopeptidase</fullName>
    </submittedName>
</protein>
<dbReference type="PRINTS" id="PR00412">
    <property type="entry name" value="EPOXHYDRLASE"/>
</dbReference>
<dbReference type="Pfam" id="PF00561">
    <property type="entry name" value="Abhydrolase_1"/>
    <property type="match status" value="1"/>
</dbReference>
<dbReference type="EMBL" id="AP011742">
    <property type="protein sequence ID" value="BAL56284.1"/>
    <property type="molecule type" value="Genomic_DNA"/>
</dbReference>
<organism evidence="2">
    <name type="scientific">uncultured delta proteobacterium</name>
    <dbReference type="NCBI Taxonomy" id="34034"/>
    <lineage>
        <taxon>Bacteria</taxon>
        <taxon>Deltaproteobacteria</taxon>
        <taxon>environmental samples</taxon>
    </lineage>
</organism>